<gene>
    <name evidence="2" type="ORF">ITJ42_15785</name>
</gene>
<feature type="region of interest" description="Disordered" evidence="1">
    <location>
        <begin position="52"/>
        <end position="72"/>
    </location>
</feature>
<protein>
    <submittedName>
        <fullName evidence="2">Uncharacterized protein</fullName>
    </submittedName>
</protein>
<evidence type="ECO:0000313" key="3">
    <source>
        <dbReference type="Proteomes" id="UP000634579"/>
    </source>
</evidence>
<sequence length="72" mass="7751">MGRNSKGPRALLGTRPSTTVATAARRRQTELGYQSMSDYLAALIAADVQMPDQAPQPVDRSTHEELPIADVA</sequence>
<keyword evidence="3" id="KW-1185">Reference proteome</keyword>
<organism evidence="2 3">
    <name type="scientific">Clavibacter phaseoli</name>
    <dbReference type="NCBI Taxonomy" id="1734031"/>
    <lineage>
        <taxon>Bacteria</taxon>
        <taxon>Bacillati</taxon>
        <taxon>Actinomycetota</taxon>
        <taxon>Actinomycetes</taxon>
        <taxon>Micrococcales</taxon>
        <taxon>Microbacteriaceae</taxon>
        <taxon>Clavibacter</taxon>
    </lineage>
</organism>
<evidence type="ECO:0000256" key="1">
    <source>
        <dbReference type="SAM" id="MobiDB-lite"/>
    </source>
</evidence>
<dbReference type="RefSeq" id="WP_119400963.1">
    <property type="nucleotide sequence ID" value="NZ_JADKRP010000006.1"/>
</dbReference>
<accession>A0A8I0SFQ6</accession>
<evidence type="ECO:0000313" key="2">
    <source>
        <dbReference type="EMBL" id="MBF4632680.1"/>
    </source>
</evidence>
<dbReference type="Proteomes" id="UP000634579">
    <property type="component" value="Unassembled WGS sequence"/>
</dbReference>
<feature type="region of interest" description="Disordered" evidence="1">
    <location>
        <begin position="1"/>
        <end position="21"/>
    </location>
</feature>
<dbReference type="AlphaFoldDB" id="A0A8I0SFQ6"/>
<comment type="caution">
    <text evidence="2">The sequence shown here is derived from an EMBL/GenBank/DDBJ whole genome shotgun (WGS) entry which is preliminary data.</text>
</comment>
<proteinExistence type="predicted"/>
<name>A0A8I0SFQ6_9MICO</name>
<dbReference type="EMBL" id="JADKRP010000006">
    <property type="protein sequence ID" value="MBF4632680.1"/>
    <property type="molecule type" value="Genomic_DNA"/>
</dbReference>
<reference evidence="2 3" key="1">
    <citation type="submission" date="2020-10" db="EMBL/GenBank/DDBJ databases">
        <title>Draft genome sequences of plant-associated actinobacteria.</title>
        <authorList>
            <person name="Tarlachkov S.V."/>
            <person name="Starodumova I.P."/>
            <person name="Dorofeeva L.V."/>
            <person name="Prisyazhnaya N.V."/>
            <person name="Roubtsova T.V."/>
            <person name="Chizhov V.N."/>
            <person name="Nadler S.A."/>
            <person name="Subbotin S.A."/>
            <person name="Evtushenko L.I."/>
        </authorList>
    </citation>
    <scope>NUCLEOTIDE SEQUENCE [LARGE SCALE GENOMIC DNA]</scope>
    <source>
        <strain evidence="2 3">VKM Ac-2886</strain>
    </source>
</reference>